<dbReference type="SUPFAM" id="SSF101941">
    <property type="entry name" value="NAC domain"/>
    <property type="match status" value="1"/>
</dbReference>
<feature type="compositionally biased region" description="Basic and acidic residues" evidence="6">
    <location>
        <begin position="173"/>
        <end position="188"/>
    </location>
</feature>
<dbReference type="GO" id="GO:0005634">
    <property type="term" value="C:nucleus"/>
    <property type="evidence" value="ECO:0007669"/>
    <property type="project" value="UniProtKB-SubCell"/>
</dbReference>
<dbReference type="InterPro" id="IPR003441">
    <property type="entry name" value="NAC-dom"/>
</dbReference>
<name>A0AAD8WHU6_LOLMU</name>
<organism evidence="8 9">
    <name type="scientific">Lolium multiflorum</name>
    <name type="common">Italian ryegrass</name>
    <name type="synonym">Lolium perenne subsp. multiflorum</name>
    <dbReference type="NCBI Taxonomy" id="4521"/>
    <lineage>
        <taxon>Eukaryota</taxon>
        <taxon>Viridiplantae</taxon>
        <taxon>Streptophyta</taxon>
        <taxon>Embryophyta</taxon>
        <taxon>Tracheophyta</taxon>
        <taxon>Spermatophyta</taxon>
        <taxon>Magnoliopsida</taxon>
        <taxon>Liliopsida</taxon>
        <taxon>Poales</taxon>
        <taxon>Poaceae</taxon>
        <taxon>BOP clade</taxon>
        <taxon>Pooideae</taxon>
        <taxon>Poodae</taxon>
        <taxon>Poeae</taxon>
        <taxon>Poeae Chloroplast Group 2 (Poeae type)</taxon>
        <taxon>Loliodinae</taxon>
        <taxon>Loliinae</taxon>
        <taxon>Lolium</taxon>
    </lineage>
</organism>
<evidence type="ECO:0000256" key="2">
    <source>
        <dbReference type="ARBA" id="ARBA00023015"/>
    </source>
</evidence>
<dbReference type="PANTHER" id="PTHR31719:SF43">
    <property type="entry name" value="NAC TRANSCRIPTION FACTOR 56"/>
    <property type="match status" value="1"/>
</dbReference>
<feature type="domain" description="NAC" evidence="7">
    <location>
        <begin position="9"/>
        <end position="158"/>
    </location>
</feature>
<keyword evidence="3" id="KW-0238">DNA-binding</keyword>
<reference evidence="8" key="1">
    <citation type="submission" date="2023-07" db="EMBL/GenBank/DDBJ databases">
        <title>A chromosome-level genome assembly of Lolium multiflorum.</title>
        <authorList>
            <person name="Chen Y."/>
            <person name="Copetti D."/>
            <person name="Kolliker R."/>
            <person name="Studer B."/>
        </authorList>
    </citation>
    <scope>NUCLEOTIDE SEQUENCE</scope>
    <source>
        <strain evidence="8">02402/16</strain>
        <tissue evidence="8">Leaf</tissue>
    </source>
</reference>
<comment type="caution">
    <text evidence="8">The sequence shown here is derived from an EMBL/GenBank/DDBJ whole genome shotgun (WGS) entry which is preliminary data.</text>
</comment>
<keyword evidence="9" id="KW-1185">Reference proteome</keyword>
<evidence type="ECO:0000256" key="3">
    <source>
        <dbReference type="ARBA" id="ARBA00023125"/>
    </source>
</evidence>
<dbReference type="PROSITE" id="PS51005">
    <property type="entry name" value="NAC"/>
    <property type="match status" value="1"/>
</dbReference>
<accession>A0AAD8WHU6</accession>
<dbReference type="InterPro" id="IPR036093">
    <property type="entry name" value="NAC_dom_sf"/>
</dbReference>
<keyword evidence="4" id="KW-0804">Transcription</keyword>
<evidence type="ECO:0000256" key="1">
    <source>
        <dbReference type="ARBA" id="ARBA00004123"/>
    </source>
</evidence>
<comment type="subcellular location">
    <subcellularLocation>
        <location evidence="1">Nucleus</location>
    </subcellularLocation>
</comment>
<dbReference type="GO" id="GO:0006355">
    <property type="term" value="P:regulation of DNA-templated transcription"/>
    <property type="evidence" value="ECO:0007669"/>
    <property type="project" value="InterPro"/>
</dbReference>
<evidence type="ECO:0000256" key="4">
    <source>
        <dbReference type="ARBA" id="ARBA00023163"/>
    </source>
</evidence>
<evidence type="ECO:0000256" key="5">
    <source>
        <dbReference type="ARBA" id="ARBA00023242"/>
    </source>
</evidence>
<dbReference type="AlphaFoldDB" id="A0AAD8WHU6"/>
<dbReference type="PANTHER" id="PTHR31719">
    <property type="entry name" value="NAC TRANSCRIPTION FACTOR 56"/>
    <property type="match status" value="1"/>
</dbReference>
<keyword evidence="5" id="KW-0539">Nucleus</keyword>
<keyword evidence="2" id="KW-0805">Transcription regulation</keyword>
<evidence type="ECO:0000313" key="9">
    <source>
        <dbReference type="Proteomes" id="UP001231189"/>
    </source>
</evidence>
<sequence length="395" mass="43521">MEADGLDDLYKHHRFRPSKEDAVTYFLPRLLAGSPLPHGADALIRHADIYACEPKDLAAEYAPVPSAAHTGDRFFFTTCKRKSEKDARATRVAGAGTWAVQKTENVYGHEGVKVGEVKHLSFKKGKASTGWVMEEFRCLRAEAVVADGEKVLCKIHLAPNACAAARQESDAYKLRQERAPAQQSEKRPAPVAAAADPPCSKKMRLAAPVVDCPVWVTPAASKMWTSVGAPVLVQAPEEVEYEHSPVCFTSAAPVSLPHAPEADDAMGRMSCTMEELLGDQTLPVEPDDFDWESLDKESEELLLRPWDDDWESEVQEEQQTPPIEAENNNIEQIHTDQPGASADWELSEELRSLLADHDDEAAALYKRCNYSTMASDLHAPSLDGHSHFFSFGAVN</sequence>
<evidence type="ECO:0000313" key="8">
    <source>
        <dbReference type="EMBL" id="KAK1662859.1"/>
    </source>
</evidence>
<dbReference type="Proteomes" id="UP001231189">
    <property type="component" value="Unassembled WGS sequence"/>
</dbReference>
<dbReference type="Gene3D" id="2.170.150.80">
    <property type="entry name" value="NAC domain"/>
    <property type="match status" value="1"/>
</dbReference>
<evidence type="ECO:0000259" key="7">
    <source>
        <dbReference type="PROSITE" id="PS51005"/>
    </source>
</evidence>
<feature type="region of interest" description="Disordered" evidence="6">
    <location>
        <begin position="173"/>
        <end position="197"/>
    </location>
</feature>
<dbReference type="EMBL" id="JAUUTY010000003">
    <property type="protein sequence ID" value="KAK1662859.1"/>
    <property type="molecule type" value="Genomic_DNA"/>
</dbReference>
<proteinExistence type="predicted"/>
<dbReference type="Pfam" id="PF02365">
    <property type="entry name" value="NAM"/>
    <property type="match status" value="1"/>
</dbReference>
<dbReference type="GO" id="GO:0003677">
    <property type="term" value="F:DNA binding"/>
    <property type="evidence" value="ECO:0007669"/>
    <property type="project" value="UniProtKB-KW"/>
</dbReference>
<gene>
    <name evidence="8" type="ORF">QYE76_051018</name>
</gene>
<protein>
    <recommendedName>
        <fullName evidence="7">NAC domain-containing protein</fullName>
    </recommendedName>
</protein>
<evidence type="ECO:0000256" key="6">
    <source>
        <dbReference type="SAM" id="MobiDB-lite"/>
    </source>
</evidence>